<keyword evidence="3" id="KW-0732">Signal</keyword>
<evidence type="ECO:0000256" key="3">
    <source>
        <dbReference type="SAM" id="SignalP"/>
    </source>
</evidence>
<proteinExistence type="predicted"/>
<name>A0ABX2B355_9BACT</name>
<dbReference type="Pfam" id="PF12971">
    <property type="entry name" value="NAGLU_N"/>
    <property type="match status" value="1"/>
</dbReference>
<dbReference type="InterPro" id="IPR024240">
    <property type="entry name" value="NAGLU_N"/>
</dbReference>
<dbReference type="Gene3D" id="3.30.379.10">
    <property type="entry name" value="Chitobiase/beta-hexosaminidase domain 2-like"/>
    <property type="match status" value="1"/>
</dbReference>
<dbReference type="Gene3D" id="3.20.20.80">
    <property type="entry name" value="Glycosidases"/>
    <property type="match status" value="1"/>
</dbReference>
<dbReference type="InterPro" id="IPR024732">
    <property type="entry name" value="NAGLU_C"/>
</dbReference>
<dbReference type="InterPro" id="IPR029018">
    <property type="entry name" value="Hex-like_dom2"/>
</dbReference>
<dbReference type="PANTHER" id="PTHR12872:SF1">
    <property type="entry name" value="ALPHA-N-ACETYLGLUCOSAMINIDASE"/>
    <property type="match status" value="1"/>
</dbReference>
<evidence type="ECO:0000259" key="6">
    <source>
        <dbReference type="Pfam" id="PF12972"/>
    </source>
</evidence>
<gene>
    <name evidence="7" type="ORF">HPS54_10220</name>
</gene>
<evidence type="ECO:0000256" key="2">
    <source>
        <dbReference type="SAM" id="MobiDB-lite"/>
    </source>
</evidence>
<feature type="domain" description="Alpha-N-acetylglucosaminidase N-terminal" evidence="5">
    <location>
        <begin position="28"/>
        <end position="107"/>
    </location>
</feature>
<keyword evidence="1" id="KW-0378">Hydrolase</keyword>
<feature type="domain" description="Alpha-N-acetylglucosaminidase C-terminal" evidence="6">
    <location>
        <begin position="446"/>
        <end position="725"/>
    </location>
</feature>
<dbReference type="Proteomes" id="UP000820977">
    <property type="component" value="Unassembled WGS sequence"/>
</dbReference>
<organism evidence="7 8">
    <name type="scientific">Xylanibacter caecicola</name>
    <dbReference type="NCBI Taxonomy" id="2736294"/>
    <lineage>
        <taxon>Bacteria</taxon>
        <taxon>Pseudomonadati</taxon>
        <taxon>Bacteroidota</taxon>
        <taxon>Bacteroidia</taxon>
        <taxon>Bacteroidales</taxon>
        <taxon>Prevotellaceae</taxon>
        <taxon>Xylanibacter</taxon>
    </lineage>
</organism>
<evidence type="ECO:0000259" key="4">
    <source>
        <dbReference type="Pfam" id="PF05089"/>
    </source>
</evidence>
<evidence type="ECO:0000256" key="1">
    <source>
        <dbReference type="ARBA" id="ARBA00022801"/>
    </source>
</evidence>
<dbReference type="InterPro" id="IPR024733">
    <property type="entry name" value="NAGLU_tim-barrel"/>
</dbReference>
<accession>A0ABX2B355</accession>
<feature type="chain" id="PRO_5046207365" evidence="3">
    <location>
        <begin position="21"/>
        <end position="761"/>
    </location>
</feature>
<dbReference type="RefSeq" id="WP_172345352.1">
    <property type="nucleotide sequence ID" value="NZ_CASYYZ010000019.1"/>
</dbReference>
<evidence type="ECO:0000259" key="5">
    <source>
        <dbReference type="Pfam" id="PF12971"/>
    </source>
</evidence>
<reference evidence="7 8" key="1">
    <citation type="submission" date="2020-05" db="EMBL/GenBank/DDBJ databases">
        <title>Distinct polysaccharide utilization as determinants for interspecies competition between intestinal Prevotella spp.</title>
        <authorList>
            <person name="Galvez E.J.C."/>
            <person name="Iljazovic A."/>
            <person name="Strowig T."/>
        </authorList>
    </citation>
    <scope>NUCLEOTIDE SEQUENCE [LARGE SCALE GENOMIC DNA]</scope>
    <source>
        <strain evidence="7 8">PCHR</strain>
    </source>
</reference>
<dbReference type="EMBL" id="JABKKJ010000020">
    <property type="protein sequence ID" value="NPE25887.1"/>
    <property type="molecule type" value="Genomic_DNA"/>
</dbReference>
<comment type="caution">
    <text evidence="7">The sequence shown here is derived from an EMBL/GenBank/DDBJ whole genome shotgun (WGS) entry which is preliminary data.</text>
</comment>
<dbReference type="Gene3D" id="1.20.120.670">
    <property type="entry name" value="N-acetyl-b-d-glucoasminidase"/>
    <property type="match status" value="1"/>
</dbReference>
<sequence>MNIRTLLLLAAVFWLFTAEAKPDKSIKAVLDLIERVTPGYSRQFKLEIIEGETNSDVFEVDGNGKKIVLRGSTPVALATAYNWYLKYTCNAHVSWFGNQLNLPEQLPQPKNRERRKINGKYRVYMNYCTVSYTAAYWDWERWQREIDYMAMNSVNMPLFTVGLDAIWYNTLLKYGFSDTEARSFLAGPGHAAWQWMQNIQSYGGPLPKSVIEGHLALGRRILGRELELGMHPIQQGFSGYVPREMKKKFPKANIKQKGGWCGFKGAAQLDPLDPLFEDFGMAFLQEEKRLFGTHGFYAADPFHEGRPPVDTPEYLGNVGMKIHELFQKFDPQGTWVMQSWSIREPIVKAVPKDKLLILDLKTHGSSRESFWGYPFVVGTLHNFGGRINMHGDLRLLSSNLFKRAERINPAVCGSGMFPEAIEQNPVYYELAFEAPCHQDSIKLDQWLGDYATRRYGVVSPSARKAWLMLLDGPYRKGTNGTERSSIVAARPALYPKKSGPNHGFKISYNPKLLIRAQELMLKDMDKMSHSKPYRFDIVDLQRQIMTNLGQVIHRRAADCFKSGDREGFEIHSGRFIEMLEDLDMMLRTRPEYSFDRWIADARKWGKTEEEKDLMERDATSLVTIWGADGDPRIFDYSWREWSGLIKNFYCVRWQKFYDMLRKHLDEGTTYDEDNLKLTYGREAFRANDFYSSLGDWELDFVKRSNKGRTPVTEGDECEIVKTLFPKYLELSKEYYDKNAVKQSAPKLKDTNTYENLGEESK</sequence>
<protein>
    <submittedName>
        <fullName evidence="7">Alpha-N-acetylglucosaminidase</fullName>
    </submittedName>
</protein>
<evidence type="ECO:0000313" key="7">
    <source>
        <dbReference type="EMBL" id="NPE25887.1"/>
    </source>
</evidence>
<keyword evidence="8" id="KW-1185">Reference proteome</keyword>
<dbReference type="Pfam" id="PF05089">
    <property type="entry name" value="NAGLU"/>
    <property type="match status" value="1"/>
</dbReference>
<dbReference type="InterPro" id="IPR007781">
    <property type="entry name" value="NAGLU"/>
</dbReference>
<dbReference type="Pfam" id="PF12972">
    <property type="entry name" value="NAGLU_C"/>
    <property type="match status" value="1"/>
</dbReference>
<feature type="domain" description="Alpha-N-acetylglucosaminidase tim-barrel" evidence="4">
    <location>
        <begin position="122"/>
        <end position="434"/>
    </location>
</feature>
<evidence type="ECO:0000313" key="8">
    <source>
        <dbReference type="Proteomes" id="UP000820977"/>
    </source>
</evidence>
<feature type="region of interest" description="Disordered" evidence="2">
    <location>
        <begin position="742"/>
        <end position="761"/>
    </location>
</feature>
<feature type="signal peptide" evidence="3">
    <location>
        <begin position="1"/>
        <end position="20"/>
    </location>
</feature>
<dbReference type="PANTHER" id="PTHR12872">
    <property type="entry name" value="ALPHA-N-ACETYLGLUCOSAMINIDASE"/>
    <property type="match status" value="1"/>
</dbReference>